<comment type="caution">
    <text evidence="2">The sequence shown here is derived from an EMBL/GenBank/DDBJ whole genome shotgun (WGS) entry which is preliminary data.</text>
</comment>
<evidence type="ECO:0000313" key="3">
    <source>
        <dbReference type="Proteomes" id="UP001328107"/>
    </source>
</evidence>
<feature type="non-terminal residue" evidence="2">
    <location>
        <position position="106"/>
    </location>
</feature>
<dbReference type="InterPro" id="IPR001810">
    <property type="entry name" value="F-box_dom"/>
</dbReference>
<keyword evidence="3" id="KW-1185">Reference proteome</keyword>
<dbReference type="EMBL" id="BTRK01000002">
    <property type="protein sequence ID" value="GMR34860.1"/>
    <property type="molecule type" value="Genomic_DNA"/>
</dbReference>
<protein>
    <recommendedName>
        <fullName evidence="1">F-box domain-containing protein</fullName>
    </recommendedName>
</protein>
<dbReference type="CDD" id="cd09917">
    <property type="entry name" value="F-box_SF"/>
    <property type="match status" value="1"/>
</dbReference>
<name>A0AAN4ZD90_9BILA</name>
<proteinExistence type="predicted"/>
<feature type="non-terminal residue" evidence="2">
    <location>
        <position position="1"/>
    </location>
</feature>
<evidence type="ECO:0000313" key="2">
    <source>
        <dbReference type="EMBL" id="GMR34860.1"/>
    </source>
</evidence>
<reference evidence="3" key="1">
    <citation type="submission" date="2022-10" db="EMBL/GenBank/DDBJ databases">
        <title>Genome assembly of Pristionchus species.</title>
        <authorList>
            <person name="Yoshida K."/>
            <person name="Sommer R.J."/>
        </authorList>
    </citation>
    <scope>NUCLEOTIDE SEQUENCE [LARGE SCALE GENOMIC DNA]</scope>
    <source>
        <strain evidence="3">RS5460</strain>
    </source>
</reference>
<dbReference type="AlphaFoldDB" id="A0AAN4ZD90"/>
<dbReference type="Proteomes" id="UP001328107">
    <property type="component" value="Unassembled WGS sequence"/>
</dbReference>
<sequence length="106" mass="12780">VQMPPLLLANTSSFPNIPDEIIEDIFEYLDCRSRCRMRLNKRLHQIEANMMKMEDRELLRIHYFERFLHFRSSKDECRRAEQLTIAQAIHKIGRLLSIFNFQTIKV</sequence>
<feature type="domain" description="F-box" evidence="1">
    <location>
        <begin position="15"/>
        <end position="39"/>
    </location>
</feature>
<dbReference type="Pfam" id="PF00646">
    <property type="entry name" value="F-box"/>
    <property type="match status" value="1"/>
</dbReference>
<dbReference type="InterPro" id="IPR036047">
    <property type="entry name" value="F-box-like_dom_sf"/>
</dbReference>
<organism evidence="2 3">
    <name type="scientific">Pristionchus mayeri</name>
    <dbReference type="NCBI Taxonomy" id="1317129"/>
    <lineage>
        <taxon>Eukaryota</taxon>
        <taxon>Metazoa</taxon>
        <taxon>Ecdysozoa</taxon>
        <taxon>Nematoda</taxon>
        <taxon>Chromadorea</taxon>
        <taxon>Rhabditida</taxon>
        <taxon>Rhabditina</taxon>
        <taxon>Diplogasteromorpha</taxon>
        <taxon>Diplogasteroidea</taxon>
        <taxon>Neodiplogasteridae</taxon>
        <taxon>Pristionchus</taxon>
    </lineage>
</organism>
<gene>
    <name evidence="2" type="ORF">PMAYCL1PPCAC_05055</name>
</gene>
<dbReference type="SUPFAM" id="SSF81383">
    <property type="entry name" value="F-box domain"/>
    <property type="match status" value="1"/>
</dbReference>
<evidence type="ECO:0000259" key="1">
    <source>
        <dbReference type="Pfam" id="PF00646"/>
    </source>
</evidence>
<accession>A0AAN4ZD90</accession>